<sequence length="68" mass="7840">MTVASQVKKTLATLKGNQGTLRLYEMQTRDEETRLIYNEALEATGIIIDDLEKRLQILEQQEPQYKGN</sequence>
<keyword evidence="3" id="KW-1185">Reference proteome</keyword>
<protein>
    <recommendedName>
        <fullName evidence="4">DUF1657 domain-containing protein</fullName>
    </recommendedName>
</protein>
<proteinExistence type="predicted"/>
<evidence type="ECO:0000313" key="3">
    <source>
        <dbReference type="Proteomes" id="UP000076268"/>
    </source>
</evidence>
<dbReference type="OrthoDB" id="1684731at2"/>
<evidence type="ECO:0008006" key="4">
    <source>
        <dbReference type="Google" id="ProtNLM"/>
    </source>
</evidence>
<dbReference type="RefSeq" id="WP_066245005.1">
    <property type="nucleotide sequence ID" value="NZ_LSGP01000025.1"/>
</dbReference>
<comment type="caution">
    <text evidence="2">The sequence shown here is derived from an EMBL/GenBank/DDBJ whole genome shotgun (WGS) entry which is preliminary data.</text>
</comment>
<dbReference type="STRING" id="1794912.AXX12_14290"/>
<dbReference type="Pfam" id="PF07870">
    <property type="entry name" value="DUF1657"/>
    <property type="match status" value="1"/>
</dbReference>
<organism evidence="2 3">
    <name type="scientific">Anaerosporomusa subterranea</name>
    <dbReference type="NCBI Taxonomy" id="1794912"/>
    <lineage>
        <taxon>Bacteria</taxon>
        <taxon>Bacillati</taxon>
        <taxon>Bacillota</taxon>
        <taxon>Negativicutes</taxon>
        <taxon>Acetonemataceae</taxon>
        <taxon>Anaerosporomusa</taxon>
    </lineage>
</organism>
<reference evidence="2 3" key="1">
    <citation type="submission" date="2016-02" db="EMBL/GenBank/DDBJ databases">
        <title>Anaerosporomusa subterraneum gen. nov., sp. nov., a spore-forming obligate anaerobe isolated from saprolite.</title>
        <authorList>
            <person name="Choi J.K."/>
            <person name="Shah M."/>
            <person name="Yee N."/>
        </authorList>
    </citation>
    <scope>NUCLEOTIDE SEQUENCE [LARGE SCALE GENOMIC DNA]</scope>
    <source>
        <strain evidence="2 3">RU4</strain>
    </source>
</reference>
<dbReference type="Proteomes" id="UP000076268">
    <property type="component" value="Unassembled WGS sequence"/>
</dbReference>
<name>A0A154BN92_ANASB</name>
<keyword evidence="1" id="KW-0175">Coiled coil</keyword>
<dbReference type="InterPro" id="IPR012452">
    <property type="entry name" value="DUF1657"/>
</dbReference>
<evidence type="ECO:0000256" key="1">
    <source>
        <dbReference type="SAM" id="Coils"/>
    </source>
</evidence>
<dbReference type="EMBL" id="LSGP01000025">
    <property type="protein sequence ID" value="KYZ75320.1"/>
    <property type="molecule type" value="Genomic_DNA"/>
</dbReference>
<evidence type="ECO:0000313" key="2">
    <source>
        <dbReference type="EMBL" id="KYZ75320.1"/>
    </source>
</evidence>
<feature type="coiled-coil region" evidence="1">
    <location>
        <begin position="41"/>
        <end position="68"/>
    </location>
</feature>
<dbReference type="AlphaFoldDB" id="A0A154BN92"/>
<gene>
    <name evidence="2" type="ORF">AXX12_14290</name>
</gene>
<accession>A0A154BN92</accession>